<evidence type="ECO:0000313" key="1">
    <source>
        <dbReference type="EMBL" id="KGO91651.1"/>
    </source>
</evidence>
<accession>A0A0A2MJC0</accession>
<dbReference type="Proteomes" id="UP000030111">
    <property type="component" value="Unassembled WGS sequence"/>
</dbReference>
<dbReference type="OrthoDB" id="4793808at2"/>
<dbReference type="EMBL" id="JRLY01000016">
    <property type="protein sequence ID" value="KGO91651.1"/>
    <property type="molecule type" value="Genomic_DNA"/>
</dbReference>
<dbReference type="STRING" id="1121898.GCA_000422725_03162"/>
<keyword evidence="2" id="KW-1185">Reference proteome</keyword>
<evidence type="ECO:0000313" key="2">
    <source>
        <dbReference type="Proteomes" id="UP000030111"/>
    </source>
</evidence>
<dbReference type="AlphaFoldDB" id="A0A0A2MJC0"/>
<protein>
    <recommendedName>
        <fullName evidence="3">Barstar (barnase inhibitor) domain-containing protein</fullName>
    </recommendedName>
</protein>
<sequence>MKIIAYYNGVELGSCNYTWLDSTAYKSARSFTFKDFIITNPAVIDNSGHSFINISVYITNVYGLVIELNKIKIVPLVDTDFTKNGNIEVYGTILPDWFVDVYDQAIIDVFYFWDHGTVPDFPAVPLSLYKESGLQARGIFSGLPKQLRSGEIVINAATIIDEFDFYEALAVNLVSEKGFMGGCYNSLADCLIESYDKDYSAKLIFKNGKQLNNVLGADFLDDIITLFGQYNITLHLL</sequence>
<name>A0A0A2MJC0_9FLAO</name>
<comment type="caution">
    <text evidence="1">The sequence shown here is derived from an EMBL/GenBank/DDBJ whole genome shotgun (WGS) entry which is preliminary data.</text>
</comment>
<gene>
    <name evidence="1" type="ORF">Q766_16600</name>
</gene>
<reference evidence="1 2" key="1">
    <citation type="submission" date="2013-09" db="EMBL/GenBank/DDBJ databases">
        <authorList>
            <person name="Zeng Z."/>
            <person name="Chen C."/>
        </authorList>
    </citation>
    <scope>NUCLEOTIDE SEQUENCE [LARGE SCALE GENOMIC DNA]</scope>
    <source>
        <strain evidence="1 2">WB 4.1-42</strain>
    </source>
</reference>
<organism evidence="1 2">
    <name type="scientific">Flavobacterium subsaxonicum WB 4.1-42 = DSM 21790</name>
    <dbReference type="NCBI Taxonomy" id="1121898"/>
    <lineage>
        <taxon>Bacteria</taxon>
        <taxon>Pseudomonadati</taxon>
        <taxon>Bacteroidota</taxon>
        <taxon>Flavobacteriia</taxon>
        <taxon>Flavobacteriales</taxon>
        <taxon>Flavobacteriaceae</taxon>
        <taxon>Flavobacterium</taxon>
    </lineage>
</organism>
<evidence type="ECO:0008006" key="3">
    <source>
        <dbReference type="Google" id="ProtNLM"/>
    </source>
</evidence>
<dbReference type="RefSeq" id="WP_026993270.1">
    <property type="nucleotide sequence ID" value="NZ_JRLY01000016.1"/>
</dbReference>
<proteinExistence type="predicted"/>